<feature type="signal peptide" evidence="1">
    <location>
        <begin position="1"/>
        <end position="23"/>
    </location>
</feature>
<evidence type="ECO:0000313" key="2">
    <source>
        <dbReference type="EMBL" id="CAA9264740.1"/>
    </source>
</evidence>
<dbReference type="CDD" id="cd13585">
    <property type="entry name" value="PBP2_TMBP_like"/>
    <property type="match status" value="1"/>
</dbReference>
<dbReference type="AlphaFoldDB" id="A0A6J4J1U9"/>
<dbReference type="InterPro" id="IPR006311">
    <property type="entry name" value="TAT_signal"/>
</dbReference>
<evidence type="ECO:0000256" key="1">
    <source>
        <dbReference type="SAM" id="SignalP"/>
    </source>
</evidence>
<organism evidence="2">
    <name type="scientific">uncultured Chloroflexota bacterium</name>
    <dbReference type="NCBI Taxonomy" id="166587"/>
    <lineage>
        <taxon>Bacteria</taxon>
        <taxon>Bacillati</taxon>
        <taxon>Chloroflexota</taxon>
        <taxon>environmental samples</taxon>
    </lineage>
</organism>
<gene>
    <name evidence="2" type="ORF">AVDCRST_MAG77-2854</name>
</gene>
<dbReference type="Gene3D" id="3.40.190.10">
    <property type="entry name" value="Periplasmic binding protein-like II"/>
    <property type="match status" value="1"/>
</dbReference>
<proteinExistence type="predicted"/>
<dbReference type="PANTHER" id="PTHR43649">
    <property type="entry name" value="ARABINOSE-BINDING PROTEIN-RELATED"/>
    <property type="match status" value="1"/>
</dbReference>
<dbReference type="EMBL" id="CADCTC010000163">
    <property type="protein sequence ID" value="CAA9264740.1"/>
    <property type="molecule type" value="Genomic_DNA"/>
</dbReference>
<dbReference type="InterPro" id="IPR006059">
    <property type="entry name" value="SBP"/>
</dbReference>
<feature type="chain" id="PRO_5026987560" description="ABC transporter, substrate-binding protein (Cluster 1, maltose/g3p/polyamine/iron)" evidence="1">
    <location>
        <begin position="24"/>
        <end position="453"/>
    </location>
</feature>
<protein>
    <recommendedName>
        <fullName evidence="3">ABC transporter, substrate-binding protein (Cluster 1, maltose/g3p/polyamine/iron)</fullName>
    </recommendedName>
</protein>
<name>A0A6J4J1U9_9CHLR</name>
<keyword evidence="1" id="KW-0732">Signal</keyword>
<dbReference type="Pfam" id="PF01547">
    <property type="entry name" value="SBP_bac_1"/>
    <property type="match status" value="1"/>
</dbReference>
<dbReference type="SUPFAM" id="SSF53850">
    <property type="entry name" value="Periplasmic binding protein-like II"/>
    <property type="match status" value="1"/>
</dbReference>
<accession>A0A6J4J1U9</accession>
<dbReference type="InterPro" id="IPR050490">
    <property type="entry name" value="Bact_solute-bd_prot1"/>
</dbReference>
<dbReference type="PROSITE" id="PS51257">
    <property type="entry name" value="PROKAR_LIPOPROTEIN"/>
    <property type="match status" value="1"/>
</dbReference>
<dbReference type="PANTHER" id="PTHR43649:SF12">
    <property type="entry name" value="DIACETYLCHITOBIOSE BINDING PROTEIN DASA"/>
    <property type="match status" value="1"/>
</dbReference>
<sequence length="453" mass="51128">MLRHTRRRVIGAGTASSAASFLAACGVGGTRDAAPAGGQAGAAQGKVIWGHRSQPAYDQLAQEALPLFKQKNPKIDVEYQPVTGTWNEKFTASWAADSGPDVFEGWDQWFWQFGAKGILVNMNDQLRDIKKADLDDFAPWQWDGFQIPNTKFRYAMPKYINMGVVYVNKTVFQKAGQQLPAATWNHDDYADVLKKLTRPADNVMGGFIPYASFTRYQPHLRAYGGSMVDTKDNTKAAFHQPQAMQAFDWIWNRMFQDNTLVQRKQEQERGFSGAIDGLAQGKLGMIEEGMSVLLDVAQRVQTDWDIVPMPRGPARRASWGTTDGWGMWKGSKTKDASWELVKFLTSPDYLKMHSRVTLQIPPRQSLLEDWMTVVRQRYPVLEKVNLGVVKEALTSTQPYVTVNQQFLCYQEMIAAFQPILDQVFREGTQKTPFLRENREQVERAASSCGATFS</sequence>
<reference evidence="2" key="1">
    <citation type="submission" date="2020-02" db="EMBL/GenBank/DDBJ databases">
        <authorList>
            <person name="Meier V. D."/>
        </authorList>
    </citation>
    <scope>NUCLEOTIDE SEQUENCE</scope>
    <source>
        <strain evidence="2">AVDCRST_MAG77</strain>
    </source>
</reference>
<dbReference type="PROSITE" id="PS51318">
    <property type="entry name" value="TAT"/>
    <property type="match status" value="1"/>
</dbReference>
<evidence type="ECO:0008006" key="3">
    <source>
        <dbReference type="Google" id="ProtNLM"/>
    </source>
</evidence>